<gene>
    <name evidence="2" type="primary">pncC</name>
    <name evidence="2" type="ORF">GCM10022394_21070</name>
</gene>
<comment type="caution">
    <text evidence="2">The sequence shown here is derived from an EMBL/GenBank/DDBJ whole genome shotgun (WGS) entry which is preliminary data.</text>
</comment>
<dbReference type="InterPro" id="IPR036653">
    <property type="entry name" value="CinA-like_C"/>
</dbReference>
<evidence type="ECO:0000313" key="2">
    <source>
        <dbReference type="EMBL" id="GAA3541012.1"/>
    </source>
</evidence>
<dbReference type="EMBL" id="BAABCX010000002">
    <property type="protein sequence ID" value="GAA3541012.1"/>
    <property type="molecule type" value="Genomic_DNA"/>
</dbReference>
<feature type="domain" description="CinA C-terminal" evidence="1">
    <location>
        <begin position="9"/>
        <end position="161"/>
    </location>
</feature>
<dbReference type="RefSeq" id="WP_344957696.1">
    <property type="nucleotide sequence ID" value="NZ_BAABCX010000002.1"/>
</dbReference>
<dbReference type="SUPFAM" id="SSF142433">
    <property type="entry name" value="CinA-like"/>
    <property type="match status" value="1"/>
</dbReference>
<sequence length="164" mass="17006">MHRDTHLIQLAQSLGRALFARGLLATTAESCTGGGVAYALTEIAGSSAWFDRSFVTYSNAAKTEMLGVPAGLIAEQGAVSEAVVMAMAKGACTHSNAQLSVAISGIAGPDGGTPDKPVGTVWLAWYLQPEDKITSRCLTLAGDRARIRSQAIAAALEGCLQQLD</sequence>
<keyword evidence="3" id="KW-1185">Reference proteome</keyword>
<dbReference type="Proteomes" id="UP001500795">
    <property type="component" value="Unassembled WGS sequence"/>
</dbReference>
<dbReference type="Gene3D" id="3.90.950.20">
    <property type="entry name" value="CinA-like"/>
    <property type="match status" value="1"/>
</dbReference>
<dbReference type="Pfam" id="PF02464">
    <property type="entry name" value="CinA"/>
    <property type="match status" value="1"/>
</dbReference>
<organism evidence="2 3">
    <name type="scientific">Zobellella aerophila</name>
    <dbReference type="NCBI Taxonomy" id="870480"/>
    <lineage>
        <taxon>Bacteria</taxon>
        <taxon>Pseudomonadati</taxon>
        <taxon>Pseudomonadota</taxon>
        <taxon>Gammaproteobacteria</taxon>
        <taxon>Aeromonadales</taxon>
        <taxon>Aeromonadaceae</taxon>
        <taxon>Zobellella</taxon>
    </lineage>
</organism>
<reference evidence="3" key="1">
    <citation type="journal article" date="2019" name="Int. J. Syst. Evol. Microbiol.">
        <title>The Global Catalogue of Microorganisms (GCM) 10K type strain sequencing project: providing services to taxonomists for standard genome sequencing and annotation.</title>
        <authorList>
            <consortium name="The Broad Institute Genomics Platform"/>
            <consortium name="The Broad Institute Genome Sequencing Center for Infectious Disease"/>
            <person name="Wu L."/>
            <person name="Ma J."/>
        </authorList>
    </citation>
    <scope>NUCLEOTIDE SEQUENCE [LARGE SCALE GENOMIC DNA]</scope>
    <source>
        <strain evidence="3">JCM 17110</strain>
    </source>
</reference>
<accession>A0ABP6VT21</accession>
<evidence type="ECO:0000313" key="3">
    <source>
        <dbReference type="Proteomes" id="UP001500795"/>
    </source>
</evidence>
<proteinExistence type="predicted"/>
<protein>
    <submittedName>
        <fullName evidence="2">Nicotinamide-nucleotide amidase</fullName>
    </submittedName>
</protein>
<dbReference type="InterPro" id="IPR008136">
    <property type="entry name" value="CinA_C"/>
</dbReference>
<name>A0ABP6VT21_9GAMM</name>
<dbReference type="NCBIfam" id="TIGR00199">
    <property type="entry name" value="PncC_domain"/>
    <property type="match status" value="1"/>
</dbReference>
<evidence type="ECO:0000259" key="1">
    <source>
        <dbReference type="Pfam" id="PF02464"/>
    </source>
</evidence>